<evidence type="ECO:0000259" key="4">
    <source>
        <dbReference type="PROSITE" id="PS51077"/>
    </source>
</evidence>
<keyword evidence="1" id="KW-0805">Transcription regulation</keyword>
<feature type="domain" description="HTH iclR-type" evidence="4">
    <location>
        <begin position="16"/>
        <end position="77"/>
    </location>
</feature>
<reference evidence="7" key="1">
    <citation type="journal article" date="2019" name="Int. J. Syst. Evol. Microbiol.">
        <title>The Global Catalogue of Microorganisms (GCM) 10K type strain sequencing project: providing services to taxonomists for standard genome sequencing and annotation.</title>
        <authorList>
            <consortium name="The Broad Institute Genomics Platform"/>
            <consortium name="The Broad Institute Genome Sequencing Center for Infectious Disease"/>
            <person name="Wu L."/>
            <person name="Ma J."/>
        </authorList>
    </citation>
    <scope>NUCLEOTIDE SEQUENCE [LARGE SCALE GENOMIC DNA]</scope>
    <source>
        <strain evidence="7">JCM 12165</strain>
    </source>
</reference>
<dbReference type="Gene3D" id="3.30.450.40">
    <property type="match status" value="1"/>
</dbReference>
<evidence type="ECO:0000259" key="5">
    <source>
        <dbReference type="PROSITE" id="PS51078"/>
    </source>
</evidence>
<dbReference type="InterPro" id="IPR050707">
    <property type="entry name" value="HTH_MetabolicPath_Reg"/>
</dbReference>
<dbReference type="PANTHER" id="PTHR30136">
    <property type="entry name" value="HELIX-TURN-HELIX TRANSCRIPTIONAL REGULATOR, ICLR FAMILY"/>
    <property type="match status" value="1"/>
</dbReference>
<organism evidence="6 7">
    <name type="scientific">Pseudonocardia aurantiaca</name>
    <dbReference type="NCBI Taxonomy" id="75290"/>
    <lineage>
        <taxon>Bacteria</taxon>
        <taxon>Bacillati</taxon>
        <taxon>Actinomycetota</taxon>
        <taxon>Actinomycetes</taxon>
        <taxon>Pseudonocardiales</taxon>
        <taxon>Pseudonocardiaceae</taxon>
        <taxon>Pseudonocardia</taxon>
    </lineage>
</organism>
<evidence type="ECO:0000313" key="7">
    <source>
        <dbReference type="Proteomes" id="UP001597145"/>
    </source>
</evidence>
<dbReference type="InterPro" id="IPR005471">
    <property type="entry name" value="Tscrpt_reg_IclR_N"/>
</dbReference>
<dbReference type="InterPro" id="IPR029016">
    <property type="entry name" value="GAF-like_dom_sf"/>
</dbReference>
<dbReference type="SMART" id="SM00346">
    <property type="entry name" value="HTH_ICLR"/>
    <property type="match status" value="1"/>
</dbReference>
<dbReference type="InterPro" id="IPR014757">
    <property type="entry name" value="Tscrpt_reg_IclR_C"/>
</dbReference>
<dbReference type="EMBL" id="JBHUCP010000007">
    <property type="protein sequence ID" value="MFD1530016.1"/>
    <property type="molecule type" value="Genomic_DNA"/>
</dbReference>
<evidence type="ECO:0000256" key="2">
    <source>
        <dbReference type="ARBA" id="ARBA00023125"/>
    </source>
</evidence>
<dbReference type="InterPro" id="IPR036388">
    <property type="entry name" value="WH-like_DNA-bd_sf"/>
</dbReference>
<dbReference type="SUPFAM" id="SSF55781">
    <property type="entry name" value="GAF domain-like"/>
    <property type="match status" value="1"/>
</dbReference>
<evidence type="ECO:0000256" key="3">
    <source>
        <dbReference type="ARBA" id="ARBA00023163"/>
    </source>
</evidence>
<keyword evidence="2" id="KW-0238">DNA-binding</keyword>
<dbReference type="PROSITE" id="PS51077">
    <property type="entry name" value="HTH_ICLR"/>
    <property type="match status" value="1"/>
</dbReference>
<dbReference type="RefSeq" id="WP_343976511.1">
    <property type="nucleotide sequence ID" value="NZ_BAAAJG010000008.1"/>
</dbReference>
<sequence>MPRTASRPPVRTAPGRSATSRALSVLDAFDGGHQALTLSQIARRAGLPVATAHRHVADLCAARLLARRPEATYEIGARMWRLGLLAPPTRLRETALPYLQDLVIATGHTAHLAVLDGQHALVVERLAGSRTQPTRHSPGARLPLHCTAVGKVLLAYAPIALSDEVLRQPARYTKWTVTDVVALRRQLATILRVGVATSAQEHREGVSSLAVPVHGSSGVVAALGILAPLTSPRLGGTVGPLQAAAAAVGAALIGGDLEHVVDSERDIGDEGP</sequence>
<evidence type="ECO:0000256" key="1">
    <source>
        <dbReference type="ARBA" id="ARBA00023015"/>
    </source>
</evidence>
<dbReference type="SUPFAM" id="SSF46785">
    <property type="entry name" value="Winged helix' DNA-binding domain"/>
    <property type="match status" value="1"/>
</dbReference>
<dbReference type="Proteomes" id="UP001597145">
    <property type="component" value="Unassembled WGS sequence"/>
</dbReference>
<dbReference type="Pfam" id="PF09339">
    <property type="entry name" value="HTH_IclR"/>
    <property type="match status" value="1"/>
</dbReference>
<protein>
    <submittedName>
        <fullName evidence="6">IclR family transcriptional regulator</fullName>
    </submittedName>
</protein>
<dbReference type="InterPro" id="IPR036390">
    <property type="entry name" value="WH_DNA-bd_sf"/>
</dbReference>
<evidence type="ECO:0000313" key="6">
    <source>
        <dbReference type="EMBL" id="MFD1530016.1"/>
    </source>
</evidence>
<keyword evidence="3" id="KW-0804">Transcription</keyword>
<accession>A0ABW4FHL3</accession>
<gene>
    <name evidence="6" type="ORF">ACFSCY_11235</name>
</gene>
<name>A0ABW4FHL3_9PSEU</name>
<dbReference type="PROSITE" id="PS51078">
    <property type="entry name" value="ICLR_ED"/>
    <property type="match status" value="1"/>
</dbReference>
<feature type="domain" description="IclR-ED" evidence="5">
    <location>
        <begin position="78"/>
        <end position="254"/>
    </location>
</feature>
<proteinExistence type="predicted"/>
<comment type="caution">
    <text evidence="6">The sequence shown here is derived from an EMBL/GenBank/DDBJ whole genome shotgun (WGS) entry which is preliminary data.</text>
</comment>
<dbReference type="PANTHER" id="PTHR30136:SF24">
    <property type="entry name" value="HTH-TYPE TRANSCRIPTIONAL REPRESSOR ALLR"/>
    <property type="match status" value="1"/>
</dbReference>
<dbReference type="Gene3D" id="1.10.10.10">
    <property type="entry name" value="Winged helix-like DNA-binding domain superfamily/Winged helix DNA-binding domain"/>
    <property type="match status" value="1"/>
</dbReference>
<keyword evidence="7" id="KW-1185">Reference proteome</keyword>
<dbReference type="Pfam" id="PF01614">
    <property type="entry name" value="IclR_C"/>
    <property type="match status" value="1"/>
</dbReference>